<dbReference type="STRING" id="573413.Spirs_0315"/>
<sequence>MGTLYIVATPIGNLADITFRALKTLKEADVIACEDTRQTLKLLNHYEIQKPLVSCRSHNESIAADRIIELLQEDKTVAYVSDAGTPGLSDPGGALVHAVREAGFEAVPIPGVSAFAALMSVGSFPGRSVLFDGFLSPKAGKRKKRLEELLERGESFVLYESPHRIIKLLTDIADVDPERLVLIGREMTKFHEEYLQGSAQELLNDFSGRESIKGEFSVLVSGKKKR</sequence>
<evidence type="ECO:0000313" key="9">
    <source>
        <dbReference type="Proteomes" id="UP000002318"/>
    </source>
</evidence>
<dbReference type="Gene3D" id="3.30.950.10">
    <property type="entry name" value="Methyltransferase, Cobalt-precorrin-4 Transmethylase, Domain 2"/>
    <property type="match status" value="1"/>
</dbReference>
<keyword evidence="1 6" id="KW-0963">Cytoplasm</keyword>
<dbReference type="RefSeq" id="WP_013252935.1">
    <property type="nucleotide sequence ID" value="NC_014364.1"/>
</dbReference>
<dbReference type="OrthoDB" id="9809084at2"/>
<dbReference type="PIRSF" id="PIRSF005917">
    <property type="entry name" value="MTase_YraL"/>
    <property type="match status" value="1"/>
</dbReference>
<evidence type="ECO:0000313" key="8">
    <source>
        <dbReference type="EMBL" id="ADK79471.1"/>
    </source>
</evidence>
<dbReference type="FunFam" id="3.40.1010.10:FF:000007">
    <property type="entry name" value="Ribosomal RNA small subunit methyltransferase I"/>
    <property type="match status" value="1"/>
</dbReference>
<dbReference type="HOGENOM" id="CLU_044779_4_0_12"/>
<dbReference type="PROSITE" id="PS01296">
    <property type="entry name" value="RSMI"/>
    <property type="match status" value="1"/>
</dbReference>
<dbReference type="Gene3D" id="3.40.1010.10">
    <property type="entry name" value="Cobalt-precorrin-4 Transmethylase, Domain 1"/>
    <property type="match status" value="1"/>
</dbReference>
<gene>
    <name evidence="6" type="primary">rsmI</name>
    <name evidence="8" type="ordered locus">Spirs_0315</name>
</gene>
<dbReference type="InterPro" id="IPR018063">
    <property type="entry name" value="SAM_MeTrfase_RsmI_CS"/>
</dbReference>
<keyword evidence="4 6" id="KW-0808">Transferase</keyword>
<evidence type="ECO:0000256" key="2">
    <source>
        <dbReference type="ARBA" id="ARBA00022552"/>
    </source>
</evidence>
<keyword evidence="9" id="KW-1185">Reference proteome</keyword>
<comment type="catalytic activity">
    <reaction evidence="6">
        <text>cytidine(1402) in 16S rRNA + S-adenosyl-L-methionine = 2'-O-methylcytidine(1402) in 16S rRNA + S-adenosyl-L-homocysteine + H(+)</text>
        <dbReference type="Rhea" id="RHEA:42924"/>
        <dbReference type="Rhea" id="RHEA-COMP:10285"/>
        <dbReference type="Rhea" id="RHEA-COMP:10286"/>
        <dbReference type="ChEBI" id="CHEBI:15378"/>
        <dbReference type="ChEBI" id="CHEBI:57856"/>
        <dbReference type="ChEBI" id="CHEBI:59789"/>
        <dbReference type="ChEBI" id="CHEBI:74495"/>
        <dbReference type="ChEBI" id="CHEBI:82748"/>
        <dbReference type="EC" id="2.1.1.198"/>
    </reaction>
</comment>
<dbReference type="InterPro" id="IPR000878">
    <property type="entry name" value="4pyrrol_Mease"/>
</dbReference>
<protein>
    <recommendedName>
        <fullName evidence="6">Ribosomal RNA small subunit methyltransferase I</fullName>
        <ecNumber evidence="6">2.1.1.198</ecNumber>
    </recommendedName>
    <alternativeName>
        <fullName evidence="6">16S rRNA 2'-O-ribose C1402 methyltransferase</fullName>
    </alternativeName>
    <alternativeName>
        <fullName evidence="6">rRNA (cytidine-2'-O-)-methyltransferase RsmI</fullName>
    </alternativeName>
</protein>
<dbReference type="AlphaFoldDB" id="E1RAI0"/>
<dbReference type="CDD" id="cd11648">
    <property type="entry name" value="RsmI"/>
    <property type="match status" value="1"/>
</dbReference>
<dbReference type="HAMAP" id="MF_01877">
    <property type="entry name" value="16SrRNA_methyltr_I"/>
    <property type="match status" value="1"/>
</dbReference>
<dbReference type="KEGG" id="ssm:Spirs_0315"/>
<dbReference type="EMBL" id="CP002116">
    <property type="protein sequence ID" value="ADK79471.1"/>
    <property type="molecule type" value="Genomic_DNA"/>
</dbReference>
<evidence type="ECO:0000256" key="3">
    <source>
        <dbReference type="ARBA" id="ARBA00022603"/>
    </source>
</evidence>
<name>E1RAI0_SEDSS</name>
<comment type="similarity">
    <text evidence="6">Belongs to the methyltransferase superfamily. RsmI family.</text>
</comment>
<organism evidence="8 9">
    <name type="scientific">Sediminispirochaeta smaragdinae (strain DSM 11293 / JCM 15392 / SEBR 4228)</name>
    <name type="common">Spirochaeta smaragdinae</name>
    <dbReference type="NCBI Taxonomy" id="573413"/>
    <lineage>
        <taxon>Bacteria</taxon>
        <taxon>Pseudomonadati</taxon>
        <taxon>Spirochaetota</taxon>
        <taxon>Spirochaetia</taxon>
        <taxon>Spirochaetales</taxon>
        <taxon>Spirochaetaceae</taxon>
        <taxon>Sediminispirochaeta</taxon>
    </lineage>
</organism>
<dbReference type="InterPro" id="IPR014777">
    <property type="entry name" value="4pyrrole_Mease_sub1"/>
</dbReference>
<evidence type="ECO:0000256" key="6">
    <source>
        <dbReference type="HAMAP-Rule" id="MF_01877"/>
    </source>
</evidence>
<feature type="domain" description="Tetrapyrrole methylase" evidence="7">
    <location>
        <begin position="3"/>
        <end position="202"/>
    </location>
</feature>
<dbReference type="EC" id="2.1.1.198" evidence="6"/>
<dbReference type="Pfam" id="PF00590">
    <property type="entry name" value="TP_methylase"/>
    <property type="match status" value="1"/>
</dbReference>
<evidence type="ECO:0000256" key="1">
    <source>
        <dbReference type="ARBA" id="ARBA00022490"/>
    </source>
</evidence>
<dbReference type="SUPFAM" id="SSF53790">
    <property type="entry name" value="Tetrapyrrole methylase"/>
    <property type="match status" value="1"/>
</dbReference>
<evidence type="ECO:0000256" key="4">
    <source>
        <dbReference type="ARBA" id="ARBA00022679"/>
    </source>
</evidence>
<dbReference type="GO" id="GO:0005737">
    <property type="term" value="C:cytoplasm"/>
    <property type="evidence" value="ECO:0007669"/>
    <property type="project" value="UniProtKB-SubCell"/>
</dbReference>
<comment type="function">
    <text evidence="6">Catalyzes the 2'-O-methylation of the ribose of cytidine 1402 (C1402) in 16S rRNA.</text>
</comment>
<dbReference type="PANTHER" id="PTHR46111">
    <property type="entry name" value="RIBOSOMAL RNA SMALL SUBUNIT METHYLTRANSFERASE I"/>
    <property type="match status" value="1"/>
</dbReference>
<comment type="subcellular location">
    <subcellularLocation>
        <location evidence="6">Cytoplasm</location>
    </subcellularLocation>
</comment>
<keyword evidence="2 6" id="KW-0698">rRNA processing</keyword>
<keyword evidence="5 6" id="KW-0949">S-adenosyl-L-methionine</keyword>
<dbReference type="InterPro" id="IPR035996">
    <property type="entry name" value="4pyrrol_Methylase_sf"/>
</dbReference>
<evidence type="ECO:0000259" key="7">
    <source>
        <dbReference type="Pfam" id="PF00590"/>
    </source>
</evidence>
<accession>E1RAI0</accession>
<reference evidence="8 9" key="1">
    <citation type="journal article" date="2010" name="Stand. Genomic Sci.">
        <title>Complete genome sequence of Spirochaeta smaragdinae type strain (SEBR 4228).</title>
        <authorList>
            <person name="Mavromatis K."/>
            <person name="Yasawong M."/>
            <person name="Chertkov O."/>
            <person name="Lapidus A."/>
            <person name="Lucas S."/>
            <person name="Nolan M."/>
            <person name="Del Rio T.G."/>
            <person name="Tice H."/>
            <person name="Cheng J.F."/>
            <person name="Pitluck S."/>
            <person name="Liolios K."/>
            <person name="Ivanova N."/>
            <person name="Tapia R."/>
            <person name="Han C."/>
            <person name="Bruce D."/>
            <person name="Goodwin L."/>
            <person name="Pati A."/>
            <person name="Chen A."/>
            <person name="Palaniappan K."/>
            <person name="Land M."/>
            <person name="Hauser L."/>
            <person name="Chang Y.J."/>
            <person name="Jeffries C.D."/>
            <person name="Detter J.C."/>
            <person name="Rohde M."/>
            <person name="Brambilla E."/>
            <person name="Spring S."/>
            <person name="Goker M."/>
            <person name="Sikorski J."/>
            <person name="Woyke T."/>
            <person name="Bristow J."/>
            <person name="Eisen J.A."/>
            <person name="Markowitz V."/>
            <person name="Hugenholtz P."/>
            <person name="Klenk H.P."/>
            <person name="Kyrpides N.C."/>
        </authorList>
    </citation>
    <scope>NUCLEOTIDE SEQUENCE [LARGE SCALE GENOMIC DNA]</scope>
    <source>
        <strain evidence="9">DSM 11293 / JCM 15392 / SEBR 4228</strain>
    </source>
</reference>
<dbReference type="PANTHER" id="PTHR46111:SF1">
    <property type="entry name" value="RIBOSOMAL RNA SMALL SUBUNIT METHYLTRANSFERASE I"/>
    <property type="match status" value="1"/>
</dbReference>
<dbReference type="InterPro" id="IPR008189">
    <property type="entry name" value="rRNA_ssu_MeTfrase_I"/>
</dbReference>
<dbReference type="InterPro" id="IPR014776">
    <property type="entry name" value="4pyrrole_Mease_sub2"/>
</dbReference>
<dbReference type="NCBIfam" id="TIGR00096">
    <property type="entry name" value="16S rRNA (cytidine(1402)-2'-O)-methyltransferase"/>
    <property type="match status" value="1"/>
</dbReference>
<dbReference type="eggNOG" id="COG0313">
    <property type="taxonomic scope" value="Bacteria"/>
</dbReference>
<dbReference type="Proteomes" id="UP000002318">
    <property type="component" value="Chromosome"/>
</dbReference>
<dbReference type="GO" id="GO:0070677">
    <property type="term" value="F:rRNA (cytosine-2'-O-)-methyltransferase activity"/>
    <property type="evidence" value="ECO:0007669"/>
    <property type="project" value="UniProtKB-UniRule"/>
</dbReference>
<keyword evidence="3 6" id="KW-0489">Methyltransferase</keyword>
<proteinExistence type="inferred from homology"/>
<evidence type="ECO:0000256" key="5">
    <source>
        <dbReference type="ARBA" id="ARBA00022691"/>
    </source>
</evidence>